<feature type="compositionally biased region" description="Polar residues" evidence="1">
    <location>
        <begin position="43"/>
        <end position="55"/>
    </location>
</feature>
<organism evidence="2 3">
    <name type="scientific">Perkinsus olseni</name>
    <name type="common">Perkinsus atlanticus</name>
    <dbReference type="NCBI Taxonomy" id="32597"/>
    <lineage>
        <taxon>Eukaryota</taxon>
        <taxon>Sar</taxon>
        <taxon>Alveolata</taxon>
        <taxon>Perkinsozoa</taxon>
        <taxon>Perkinsea</taxon>
        <taxon>Perkinsida</taxon>
        <taxon>Perkinsidae</taxon>
        <taxon>Perkinsus</taxon>
    </lineage>
</organism>
<accession>A0A7J6QEX0</accession>
<protein>
    <submittedName>
        <fullName evidence="2">Uncharacterized protein</fullName>
    </submittedName>
</protein>
<feature type="non-terminal residue" evidence="2">
    <location>
        <position position="1"/>
    </location>
</feature>
<dbReference type="EMBL" id="JABANM010029947">
    <property type="protein sequence ID" value="KAF4707114.1"/>
    <property type="molecule type" value="Genomic_DNA"/>
</dbReference>
<dbReference type="AlphaFoldDB" id="A0A7J6QEX0"/>
<evidence type="ECO:0000313" key="3">
    <source>
        <dbReference type="Proteomes" id="UP000574390"/>
    </source>
</evidence>
<gene>
    <name evidence="2" type="ORF">FOZ62_015990</name>
</gene>
<evidence type="ECO:0000313" key="2">
    <source>
        <dbReference type="EMBL" id="KAF4707114.1"/>
    </source>
</evidence>
<reference evidence="2 3" key="1">
    <citation type="submission" date="2020-04" db="EMBL/GenBank/DDBJ databases">
        <title>Perkinsus olseni comparative genomics.</title>
        <authorList>
            <person name="Bogema D.R."/>
        </authorList>
    </citation>
    <scope>NUCLEOTIDE SEQUENCE [LARGE SCALE GENOMIC DNA]</scope>
    <source>
        <strain evidence="2">ATCC PRA-205</strain>
    </source>
</reference>
<evidence type="ECO:0000256" key="1">
    <source>
        <dbReference type="SAM" id="MobiDB-lite"/>
    </source>
</evidence>
<sequence length="146" mass="16046">KTLEVLGAATLKTAGRRRAASSLSLSSTFVHAAGVHEEDQTKPGEQTKATSTTGGAPSRSPFTRGVNPQLGTEWTDEDGRKQRSFRSYLHKPRVPPQQPKEPKEIPVDVSLLRNLLKSHNPWRVATEEDGEFGRKGGGAQFRHLNH</sequence>
<comment type="caution">
    <text evidence="2">The sequence shown here is derived from an EMBL/GenBank/DDBJ whole genome shotgun (WGS) entry which is preliminary data.</text>
</comment>
<dbReference type="Proteomes" id="UP000574390">
    <property type="component" value="Unassembled WGS sequence"/>
</dbReference>
<feature type="region of interest" description="Disordered" evidence="1">
    <location>
        <begin position="1"/>
        <end position="104"/>
    </location>
</feature>
<feature type="region of interest" description="Disordered" evidence="1">
    <location>
        <begin position="127"/>
        <end position="146"/>
    </location>
</feature>
<proteinExistence type="predicted"/>
<feature type="compositionally biased region" description="Basic residues" evidence="1">
    <location>
        <begin position="82"/>
        <end position="93"/>
    </location>
</feature>
<name>A0A7J6QEX0_PEROL</name>